<accession>A0AAV0RRM2</accession>
<proteinExistence type="predicted"/>
<evidence type="ECO:0000313" key="2">
    <source>
        <dbReference type="EMBL" id="CAI0558987.1"/>
    </source>
</evidence>
<dbReference type="InterPro" id="IPR019557">
    <property type="entry name" value="AminoTfrase-like_pln_mobile"/>
</dbReference>
<gene>
    <name evidence="2" type="ORF">LITE_LOCUS49005</name>
</gene>
<dbReference type="Pfam" id="PF10536">
    <property type="entry name" value="PMD"/>
    <property type="match status" value="1"/>
</dbReference>
<comment type="caution">
    <text evidence="2">The sequence shown here is derived from an EMBL/GenBank/DDBJ whole genome shotgun (WGS) entry which is preliminary data.</text>
</comment>
<keyword evidence="3" id="KW-1185">Reference proteome</keyword>
<organism evidence="2 3">
    <name type="scientific">Linum tenue</name>
    <dbReference type="NCBI Taxonomy" id="586396"/>
    <lineage>
        <taxon>Eukaryota</taxon>
        <taxon>Viridiplantae</taxon>
        <taxon>Streptophyta</taxon>
        <taxon>Embryophyta</taxon>
        <taxon>Tracheophyta</taxon>
        <taxon>Spermatophyta</taxon>
        <taxon>Magnoliopsida</taxon>
        <taxon>eudicotyledons</taxon>
        <taxon>Gunneridae</taxon>
        <taxon>Pentapetalae</taxon>
        <taxon>rosids</taxon>
        <taxon>fabids</taxon>
        <taxon>Malpighiales</taxon>
        <taxon>Linaceae</taxon>
        <taxon>Linum</taxon>
    </lineage>
</organism>
<dbReference type="AlphaFoldDB" id="A0AAV0RRM2"/>
<dbReference type="EMBL" id="CAMGYJ010000011">
    <property type="protein sequence ID" value="CAI0558987.1"/>
    <property type="molecule type" value="Genomic_DNA"/>
</dbReference>
<protein>
    <recommendedName>
        <fullName evidence="1">Aminotransferase-like plant mobile domain-containing protein</fullName>
    </recommendedName>
</protein>
<feature type="domain" description="Aminotransferase-like plant mobile" evidence="1">
    <location>
        <begin position="21"/>
        <end position="153"/>
    </location>
</feature>
<evidence type="ECO:0000313" key="3">
    <source>
        <dbReference type="Proteomes" id="UP001154282"/>
    </source>
</evidence>
<name>A0AAV0RRM2_9ROSI</name>
<dbReference type="Proteomes" id="UP001154282">
    <property type="component" value="Unassembled WGS sequence"/>
</dbReference>
<reference evidence="2" key="1">
    <citation type="submission" date="2022-08" db="EMBL/GenBank/DDBJ databases">
        <authorList>
            <person name="Gutierrez-Valencia J."/>
        </authorList>
    </citation>
    <scope>NUCLEOTIDE SEQUENCE</scope>
</reference>
<evidence type="ECO:0000259" key="1">
    <source>
        <dbReference type="Pfam" id="PF10536"/>
    </source>
</evidence>
<sequence>MHPHVVFDASVNTRQYGDQHFPYKFWFDEMETMVWQPYVERALHLRGSVIQSETFRAVVPLICFSAMMWHHPDRVLRKFGMRQPEPHPPHPPHPEAEARFFFCQTTRRPSCGQQLVHASRESLAFWNRQHEFIATTPYSEEVLAYHSEHMKWY</sequence>